<evidence type="ECO:0000313" key="1">
    <source>
        <dbReference type="EMBL" id="MCV7168852.1"/>
    </source>
</evidence>
<reference evidence="1" key="2">
    <citation type="journal article" date="2022" name="BMC Genomics">
        <title>Comparative genome analysis of mycobacteria focusing on tRNA and non-coding RNA.</title>
        <authorList>
            <person name="Behra P.R.K."/>
            <person name="Pettersson B.M.F."/>
            <person name="Ramesh M."/>
            <person name="Das S."/>
            <person name="Dasgupta S."/>
            <person name="Kirsebom L.A."/>
        </authorList>
    </citation>
    <scope>NUCLEOTIDE SEQUENCE</scope>
    <source>
        <strain evidence="1">DSM 44615</strain>
    </source>
</reference>
<dbReference type="InterPro" id="IPR023988">
    <property type="entry name" value="MftA"/>
</dbReference>
<sequence length="31" mass="3416">MEPNQNVEADTELVTETLVEEVSIDGMCGVY</sequence>
<reference evidence="1" key="1">
    <citation type="submission" date="2020-07" db="EMBL/GenBank/DDBJ databases">
        <authorList>
            <person name="Pettersson B.M.F."/>
            <person name="Behra P.R.K."/>
            <person name="Ramesh M."/>
            <person name="Das S."/>
            <person name="Dasgupta S."/>
            <person name="Kirsebom L.A."/>
        </authorList>
    </citation>
    <scope>NUCLEOTIDE SEQUENCE</scope>
    <source>
        <strain evidence="1">DSM 44615</strain>
    </source>
</reference>
<name>A0A9X2YLP1_9MYCO</name>
<gene>
    <name evidence="1" type="primary">mftA</name>
    <name evidence="1" type="ORF">H7I41_02820</name>
</gene>
<dbReference type="NCBIfam" id="TIGR03969">
    <property type="entry name" value="mycofactocin"/>
    <property type="match status" value="1"/>
</dbReference>
<dbReference type="EMBL" id="JACKSJ010000024">
    <property type="protein sequence ID" value="MCV7168852.1"/>
    <property type="molecule type" value="Genomic_DNA"/>
</dbReference>
<protein>
    <submittedName>
        <fullName evidence="1">Mycofactocin</fullName>
    </submittedName>
</protein>
<organism evidence="1 2">
    <name type="scientific">[Mycobacterium] manitobense</name>
    <dbReference type="NCBI Taxonomy" id="190147"/>
    <lineage>
        <taxon>Bacteria</taxon>
        <taxon>Bacillati</taxon>
        <taxon>Actinomycetota</taxon>
        <taxon>Actinomycetes</taxon>
        <taxon>Mycobacteriales</taxon>
        <taxon>Mycobacteriaceae</taxon>
        <taxon>Mycolicibacterium</taxon>
    </lineage>
</organism>
<evidence type="ECO:0000313" key="2">
    <source>
        <dbReference type="Proteomes" id="UP001140293"/>
    </source>
</evidence>
<dbReference type="Proteomes" id="UP001140293">
    <property type="component" value="Unassembled WGS sequence"/>
</dbReference>
<comment type="caution">
    <text evidence="1">The sequence shown here is derived from an EMBL/GenBank/DDBJ whole genome shotgun (WGS) entry which is preliminary data.</text>
</comment>
<proteinExistence type="predicted"/>
<dbReference type="Pfam" id="PF23709">
    <property type="entry name" value="MftA"/>
    <property type="match status" value="1"/>
</dbReference>
<accession>A0A9X2YLP1</accession>
<dbReference type="RefSeq" id="WP_264011047.1">
    <property type="nucleotide sequence ID" value="NZ_JACKSJ010000024.1"/>
</dbReference>
<dbReference type="AlphaFoldDB" id="A0A9X2YLP1"/>
<keyword evidence="2" id="KW-1185">Reference proteome</keyword>